<evidence type="ECO:0000313" key="3">
    <source>
        <dbReference type="RefSeq" id="XP_030764951.1"/>
    </source>
</evidence>
<protein>
    <submittedName>
        <fullName evidence="3">F-box only protein 33 isoform X1</fullName>
    </submittedName>
</protein>
<dbReference type="Gene3D" id="3.80.10.10">
    <property type="entry name" value="Ribonuclease Inhibitor"/>
    <property type="match status" value="1"/>
</dbReference>
<dbReference type="Pfam" id="PF12937">
    <property type="entry name" value="F-box-like"/>
    <property type="match status" value="1"/>
</dbReference>
<dbReference type="InterPro" id="IPR001810">
    <property type="entry name" value="F-box_dom"/>
</dbReference>
<dbReference type="SUPFAM" id="SSF81383">
    <property type="entry name" value="F-box domain"/>
    <property type="match status" value="1"/>
</dbReference>
<dbReference type="KEGG" id="soy:115889145"/>
<dbReference type="PROSITE" id="PS50181">
    <property type="entry name" value="FBOX"/>
    <property type="match status" value="1"/>
</dbReference>
<dbReference type="GO" id="GO:0031398">
    <property type="term" value="P:positive regulation of protein ubiquitination"/>
    <property type="evidence" value="ECO:0007669"/>
    <property type="project" value="TreeGrafter"/>
</dbReference>
<proteinExistence type="predicted"/>
<accession>A0A6J2YNS8</accession>
<name>A0A6J2YNS8_SITOR</name>
<dbReference type="SMART" id="SM00256">
    <property type="entry name" value="FBOX"/>
    <property type="match status" value="1"/>
</dbReference>
<dbReference type="CDD" id="cd22104">
    <property type="entry name" value="F-box_FBXO33"/>
    <property type="match status" value="1"/>
</dbReference>
<dbReference type="InParanoid" id="A0A6J2YNS8"/>
<dbReference type="PANTHER" id="PTHR20933:SF3">
    <property type="entry name" value="F-BOX ONLY PROTEIN 33"/>
    <property type="match status" value="1"/>
</dbReference>
<dbReference type="OrthoDB" id="8757000at2759"/>
<dbReference type="InterPro" id="IPR032675">
    <property type="entry name" value="LRR_dom_sf"/>
</dbReference>
<dbReference type="Proteomes" id="UP000504635">
    <property type="component" value="Unplaced"/>
</dbReference>
<organism evidence="2 3">
    <name type="scientific">Sitophilus oryzae</name>
    <name type="common">Rice weevil</name>
    <name type="synonym">Curculio oryzae</name>
    <dbReference type="NCBI Taxonomy" id="7048"/>
    <lineage>
        <taxon>Eukaryota</taxon>
        <taxon>Metazoa</taxon>
        <taxon>Ecdysozoa</taxon>
        <taxon>Arthropoda</taxon>
        <taxon>Hexapoda</taxon>
        <taxon>Insecta</taxon>
        <taxon>Pterygota</taxon>
        <taxon>Neoptera</taxon>
        <taxon>Endopterygota</taxon>
        <taxon>Coleoptera</taxon>
        <taxon>Polyphaga</taxon>
        <taxon>Cucujiformia</taxon>
        <taxon>Curculionidae</taxon>
        <taxon>Dryophthorinae</taxon>
        <taxon>Sitophilus</taxon>
    </lineage>
</organism>
<dbReference type="PANTHER" id="PTHR20933">
    <property type="entry name" value="F-BOX ONLY PROTEIN 33"/>
    <property type="match status" value="1"/>
</dbReference>
<dbReference type="RefSeq" id="XP_030764951.1">
    <property type="nucleotide sequence ID" value="XM_030909091.1"/>
</dbReference>
<keyword evidence="2" id="KW-1185">Reference proteome</keyword>
<evidence type="ECO:0000313" key="2">
    <source>
        <dbReference type="Proteomes" id="UP000504635"/>
    </source>
</evidence>
<dbReference type="AlphaFoldDB" id="A0A6J2YNS8"/>
<feature type="domain" description="F-box" evidence="1">
    <location>
        <begin position="23"/>
        <end position="69"/>
    </location>
</feature>
<dbReference type="GeneID" id="115889145"/>
<dbReference type="Gene3D" id="1.20.1280.50">
    <property type="match status" value="1"/>
</dbReference>
<evidence type="ECO:0000259" key="1">
    <source>
        <dbReference type="PROSITE" id="PS50181"/>
    </source>
</evidence>
<sequence>MDNHGECSKPKKSKSCAEHIIYKTEWEHLPSVILHQIFDLLNQEDRKNASSVCQHWRNTLFHPKWWPSMKFKIEHDNIKKAKFYTFTFGQIVSEATVSWNSLSDTCIQEFILLLKLFNKSNHLKSLILEPTHCRIDPQKINNQENQRIIHEILDLIIPILPKLNKFSLGCVEDLAYYTDYILRSLNPVKVNILGLASIKDDPLKYEESYFDPQLILPFKALQILSIDYDYLSDALLSMLEGADKLQRLVVHLHKIRQDHEGTTNRAWINFKKVHPQCLLRLSLIHAYDAVENLHLEVLREEMPLSHIKAFFCENVNMEVLHSLSTFYANTLQSVVWIDSLSKSQYSWKFSNEAESPDPFVLMSWLCSNFEELVLYGYKYSEENLIAIGRLRGPKMKRLEIPASDILFSRARDNTIVQLTKDISKNLQRSWNPLYNNELHPVIHNPVAGDSDEFLLPLVLKDLY</sequence>
<dbReference type="FunCoup" id="A0A6J2YNS8">
    <property type="interactions" value="404"/>
</dbReference>
<dbReference type="InterPro" id="IPR036047">
    <property type="entry name" value="F-box-like_dom_sf"/>
</dbReference>
<gene>
    <name evidence="3" type="primary">LOC115889145</name>
</gene>
<reference evidence="3" key="1">
    <citation type="submission" date="2025-08" db="UniProtKB">
        <authorList>
            <consortium name="RefSeq"/>
        </authorList>
    </citation>
    <scope>IDENTIFICATION</scope>
    <source>
        <tissue evidence="3">Gonads</tissue>
    </source>
</reference>